<evidence type="ECO:0000256" key="3">
    <source>
        <dbReference type="ARBA" id="ARBA00012929"/>
    </source>
</evidence>
<gene>
    <name evidence="8" type="ORF">DN752_14705</name>
</gene>
<feature type="domain" description="RmlD-like substrate binding" evidence="7">
    <location>
        <begin position="11"/>
        <end position="306"/>
    </location>
</feature>
<dbReference type="GO" id="GO:0008831">
    <property type="term" value="F:dTDP-4-dehydrorhamnose reductase activity"/>
    <property type="evidence" value="ECO:0007669"/>
    <property type="project" value="UniProtKB-EC"/>
</dbReference>
<dbReference type="EMBL" id="CP030041">
    <property type="protein sequence ID" value="AWW31273.1"/>
    <property type="molecule type" value="Genomic_DNA"/>
</dbReference>
<dbReference type="CDD" id="cd05254">
    <property type="entry name" value="dTDP_HR_like_SDR_e"/>
    <property type="match status" value="1"/>
</dbReference>
<organism evidence="8 9">
    <name type="scientific">Echinicola strongylocentroti</name>
    <dbReference type="NCBI Taxonomy" id="1795355"/>
    <lineage>
        <taxon>Bacteria</taxon>
        <taxon>Pseudomonadati</taxon>
        <taxon>Bacteroidota</taxon>
        <taxon>Cytophagia</taxon>
        <taxon>Cytophagales</taxon>
        <taxon>Cyclobacteriaceae</taxon>
        <taxon>Echinicola</taxon>
    </lineage>
</organism>
<dbReference type="SUPFAM" id="SSF51735">
    <property type="entry name" value="NAD(P)-binding Rossmann-fold domains"/>
    <property type="match status" value="1"/>
</dbReference>
<evidence type="ECO:0000256" key="6">
    <source>
        <dbReference type="RuleBase" id="RU364082"/>
    </source>
</evidence>
<comment type="pathway">
    <text evidence="1 6">Carbohydrate biosynthesis; dTDP-L-rhamnose biosynthesis.</text>
</comment>
<evidence type="ECO:0000313" key="9">
    <source>
        <dbReference type="Proteomes" id="UP000248688"/>
    </source>
</evidence>
<dbReference type="AlphaFoldDB" id="A0A2Z4ILK4"/>
<sequence length="310" mass="34613">MNIQKNNKPSLLITGANGLLGQKLVKRLLEKKTFNVIATGRGACRLPREWEGFAYASMDITNKANVLEVFQQYTPEVVIHGAAMTNVDECETSQEACYQQNVAAVANIIIAAEKSNSYLVHVSTDFIFDGEGGPYSEEAVPLPINYYGETKLQAEALIRQSKLNWGIARTVLVYGISHDMSRSNIVLWVKKSLEEGKELQLVDDQWRTPTLAEDLAEGCILMAEKRAKGVFNISGDELLTPYDMAIQTAEFFELDKTKINKTDSSAFKQTAKRPMKTGFVIQKAKDQLKFKPKSFKEGIEILAKQLNLAH</sequence>
<evidence type="ECO:0000256" key="5">
    <source>
        <dbReference type="ARBA" id="ARBA00048200"/>
    </source>
</evidence>
<dbReference type="Pfam" id="PF04321">
    <property type="entry name" value="RmlD_sub_bind"/>
    <property type="match status" value="1"/>
</dbReference>
<comment type="catalytic activity">
    <reaction evidence="5">
        <text>dTDP-beta-L-rhamnose + NADP(+) = dTDP-4-dehydro-beta-L-rhamnose + NADPH + H(+)</text>
        <dbReference type="Rhea" id="RHEA:21796"/>
        <dbReference type="ChEBI" id="CHEBI:15378"/>
        <dbReference type="ChEBI" id="CHEBI:57510"/>
        <dbReference type="ChEBI" id="CHEBI:57783"/>
        <dbReference type="ChEBI" id="CHEBI:58349"/>
        <dbReference type="ChEBI" id="CHEBI:62830"/>
        <dbReference type="EC" id="1.1.1.133"/>
    </reaction>
</comment>
<evidence type="ECO:0000259" key="7">
    <source>
        <dbReference type="Pfam" id="PF04321"/>
    </source>
</evidence>
<dbReference type="OrthoDB" id="9803892at2"/>
<evidence type="ECO:0000256" key="2">
    <source>
        <dbReference type="ARBA" id="ARBA00010944"/>
    </source>
</evidence>
<name>A0A2Z4ILK4_9BACT</name>
<dbReference type="RefSeq" id="WP_112784649.1">
    <property type="nucleotide sequence ID" value="NZ_CP030041.1"/>
</dbReference>
<proteinExistence type="inferred from homology"/>
<dbReference type="EC" id="1.1.1.133" evidence="3 6"/>
<dbReference type="UniPathway" id="UPA00124"/>
<keyword evidence="6" id="KW-0560">Oxidoreductase</keyword>
<comment type="function">
    <text evidence="6">Catalyzes the reduction of dTDP-6-deoxy-L-lyxo-4-hexulose to yield dTDP-L-rhamnose.</text>
</comment>
<evidence type="ECO:0000256" key="4">
    <source>
        <dbReference type="ARBA" id="ARBA00017099"/>
    </source>
</evidence>
<accession>A0A2Z4ILK4</accession>
<dbReference type="InterPro" id="IPR036291">
    <property type="entry name" value="NAD(P)-bd_dom_sf"/>
</dbReference>
<keyword evidence="9" id="KW-1185">Reference proteome</keyword>
<dbReference type="InterPro" id="IPR029903">
    <property type="entry name" value="RmlD-like-bd"/>
</dbReference>
<protein>
    <recommendedName>
        <fullName evidence="4 6">dTDP-4-dehydrorhamnose reductase</fullName>
        <ecNumber evidence="3 6">1.1.1.133</ecNumber>
    </recommendedName>
</protein>
<comment type="similarity">
    <text evidence="2 6">Belongs to the dTDP-4-dehydrorhamnose reductase family.</text>
</comment>
<dbReference type="Proteomes" id="UP000248688">
    <property type="component" value="Chromosome"/>
</dbReference>
<dbReference type="PANTHER" id="PTHR10491:SF4">
    <property type="entry name" value="METHIONINE ADENOSYLTRANSFERASE 2 SUBUNIT BETA"/>
    <property type="match status" value="1"/>
</dbReference>
<reference evidence="8 9" key="1">
    <citation type="submission" date="2018-06" db="EMBL/GenBank/DDBJ databases">
        <title>Echinicola strongylocentroti sp. nov., isolated from a sea urchin Strongylocentrotus intermedius.</title>
        <authorList>
            <person name="Bae S.S."/>
        </authorList>
    </citation>
    <scope>NUCLEOTIDE SEQUENCE [LARGE SCALE GENOMIC DNA]</scope>
    <source>
        <strain evidence="8 9">MEBiC08714</strain>
    </source>
</reference>
<dbReference type="GO" id="GO:0005829">
    <property type="term" value="C:cytosol"/>
    <property type="evidence" value="ECO:0007669"/>
    <property type="project" value="TreeGrafter"/>
</dbReference>
<dbReference type="KEGG" id="est:DN752_14705"/>
<dbReference type="Gene3D" id="3.40.50.720">
    <property type="entry name" value="NAD(P)-binding Rossmann-like Domain"/>
    <property type="match status" value="1"/>
</dbReference>
<keyword evidence="6" id="KW-0521">NADP</keyword>
<evidence type="ECO:0000313" key="8">
    <source>
        <dbReference type="EMBL" id="AWW31273.1"/>
    </source>
</evidence>
<dbReference type="InterPro" id="IPR005913">
    <property type="entry name" value="dTDP_dehydrorham_reduct"/>
</dbReference>
<dbReference type="GO" id="GO:0019305">
    <property type="term" value="P:dTDP-rhamnose biosynthetic process"/>
    <property type="evidence" value="ECO:0007669"/>
    <property type="project" value="UniProtKB-UniPathway"/>
</dbReference>
<evidence type="ECO:0000256" key="1">
    <source>
        <dbReference type="ARBA" id="ARBA00004781"/>
    </source>
</evidence>
<dbReference type="PANTHER" id="PTHR10491">
    <property type="entry name" value="DTDP-4-DEHYDRORHAMNOSE REDUCTASE"/>
    <property type="match status" value="1"/>
</dbReference>